<proteinExistence type="predicted"/>
<feature type="chain" id="PRO_5041422679" description="CUB-like domain-containing protein" evidence="1">
    <location>
        <begin position="29"/>
        <end position="401"/>
    </location>
</feature>
<dbReference type="AlphaFoldDB" id="A0AA36H3Q8"/>
<feature type="signal peptide" evidence="1">
    <location>
        <begin position="1"/>
        <end position="28"/>
    </location>
</feature>
<evidence type="ECO:0008006" key="4">
    <source>
        <dbReference type="Google" id="ProtNLM"/>
    </source>
</evidence>
<sequence length="401" mass="43171">MAALSTSNIELMILPALIILSFTSGTLAQWAACASGTVAIAVNASDTIYALKNDSGVIPLLPGTQCSFQIAPLPFTVAFISVSGSNFTNSTVVAYYEGNTANPIYVNDSNPIEFTFPASAAPYLVMVRRLPTESPATFAMKIRGEEVSPGDMTYGISSNATLRILPGSYKTFSSTFYTPDGYKVGLMVDYYTNSTTMPMNEPLNLLRNLIFFSNTSYLATAAAIYTTRNGVFPTGQQYLTMFDKINTTDKVNLIAFAYREPFNSLWSAYSFSDMRESDFNLTLTAGSPFAAKVVSKIGDSANGVIDDIVWMSARSLEIYEGVPEINATSTTGKLVTVLNSTNTNATANNTVKLPSSVYTFVNRGGSMYISLNMTTSGDKGSSAVYLNILLGLLALVLLPLY</sequence>
<accession>A0AA36H3Q8</accession>
<comment type="caution">
    <text evidence="2">The sequence shown here is derived from an EMBL/GenBank/DDBJ whole genome shotgun (WGS) entry which is preliminary data.</text>
</comment>
<gene>
    <name evidence="2" type="ORF">CYNAS_LOCUS15554</name>
</gene>
<reference evidence="2" key="1">
    <citation type="submission" date="2023-07" db="EMBL/GenBank/DDBJ databases">
        <authorList>
            <consortium name="CYATHOMIX"/>
        </authorList>
    </citation>
    <scope>NUCLEOTIDE SEQUENCE</scope>
    <source>
        <strain evidence="2">N/A</strain>
    </source>
</reference>
<organism evidence="2 3">
    <name type="scientific">Cylicocyclus nassatus</name>
    <name type="common">Nematode worm</name>
    <dbReference type="NCBI Taxonomy" id="53992"/>
    <lineage>
        <taxon>Eukaryota</taxon>
        <taxon>Metazoa</taxon>
        <taxon>Ecdysozoa</taxon>
        <taxon>Nematoda</taxon>
        <taxon>Chromadorea</taxon>
        <taxon>Rhabditida</taxon>
        <taxon>Rhabditina</taxon>
        <taxon>Rhabditomorpha</taxon>
        <taxon>Strongyloidea</taxon>
        <taxon>Strongylidae</taxon>
        <taxon>Cylicocyclus</taxon>
    </lineage>
</organism>
<protein>
    <recommendedName>
        <fullName evidence="4">CUB-like domain-containing protein</fullName>
    </recommendedName>
</protein>
<keyword evidence="1" id="KW-0732">Signal</keyword>
<dbReference type="EMBL" id="CATQJL010000305">
    <property type="protein sequence ID" value="CAJ0603571.1"/>
    <property type="molecule type" value="Genomic_DNA"/>
</dbReference>
<evidence type="ECO:0000313" key="3">
    <source>
        <dbReference type="Proteomes" id="UP001176961"/>
    </source>
</evidence>
<evidence type="ECO:0000256" key="1">
    <source>
        <dbReference type="SAM" id="SignalP"/>
    </source>
</evidence>
<dbReference type="Proteomes" id="UP001176961">
    <property type="component" value="Unassembled WGS sequence"/>
</dbReference>
<keyword evidence="3" id="KW-1185">Reference proteome</keyword>
<name>A0AA36H3Q8_CYLNA</name>
<evidence type="ECO:0000313" key="2">
    <source>
        <dbReference type="EMBL" id="CAJ0603571.1"/>
    </source>
</evidence>